<protein>
    <submittedName>
        <fullName evidence="1">Uncharacterized protein</fullName>
    </submittedName>
</protein>
<reference evidence="1" key="2">
    <citation type="journal article" date="2023" name="Plants (Basel)">
        <title>Annotation of the Turnera subulata (Passifloraceae) Draft Genome Reveals the S-Locus Evolved after the Divergence of Turneroideae from Passifloroideae in a Stepwise Manner.</title>
        <authorList>
            <person name="Henning P.M."/>
            <person name="Roalson E.H."/>
            <person name="Mir W."/>
            <person name="McCubbin A.G."/>
            <person name="Shore J.S."/>
        </authorList>
    </citation>
    <scope>NUCLEOTIDE SEQUENCE</scope>
    <source>
        <strain evidence="1">F60SS</strain>
    </source>
</reference>
<organism evidence="1 2">
    <name type="scientific">Turnera subulata</name>
    <dbReference type="NCBI Taxonomy" id="218843"/>
    <lineage>
        <taxon>Eukaryota</taxon>
        <taxon>Viridiplantae</taxon>
        <taxon>Streptophyta</taxon>
        <taxon>Embryophyta</taxon>
        <taxon>Tracheophyta</taxon>
        <taxon>Spermatophyta</taxon>
        <taxon>Magnoliopsida</taxon>
        <taxon>eudicotyledons</taxon>
        <taxon>Gunneridae</taxon>
        <taxon>Pentapetalae</taxon>
        <taxon>rosids</taxon>
        <taxon>fabids</taxon>
        <taxon>Malpighiales</taxon>
        <taxon>Passifloraceae</taxon>
        <taxon>Turnera</taxon>
    </lineage>
</organism>
<dbReference type="AlphaFoldDB" id="A0A9Q0F9G2"/>
<sequence>LQFFPRPLLSSLFFSQNRCLCVLPLLFAPPPCASIEAAAAAAAETRRRRCLVASRPSIFLFTRERRRGEARLLRTTEWGHRRWIGQAVLGRRRWESHTRACSGCCLCRRVGWCCLWMYGLVAGGCVG</sequence>
<dbReference type="EMBL" id="JAKUCV010006437">
    <property type="protein sequence ID" value="KAJ4827350.1"/>
    <property type="molecule type" value="Genomic_DNA"/>
</dbReference>
<proteinExistence type="predicted"/>
<comment type="caution">
    <text evidence="1">The sequence shown here is derived from an EMBL/GenBank/DDBJ whole genome shotgun (WGS) entry which is preliminary data.</text>
</comment>
<reference evidence="1" key="1">
    <citation type="submission" date="2022-02" db="EMBL/GenBank/DDBJ databases">
        <authorList>
            <person name="Henning P.M."/>
            <person name="McCubbin A.G."/>
            <person name="Shore J.S."/>
        </authorList>
    </citation>
    <scope>NUCLEOTIDE SEQUENCE</scope>
    <source>
        <strain evidence="1">F60SS</strain>
        <tissue evidence="1">Leaves</tissue>
    </source>
</reference>
<feature type="non-terminal residue" evidence="1">
    <location>
        <position position="127"/>
    </location>
</feature>
<accession>A0A9Q0F9G2</accession>
<keyword evidence="2" id="KW-1185">Reference proteome</keyword>
<evidence type="ECO:0000313" key="1">
    <source>
        <dbReference type="EMBL" id="KAJ4827350.1"/>
    </source>
</evidence>
<dbReference type="Proteomes" id="UP001141552">
    <property type="component" value="Unassembled WGS sequence"/>
</dbReference>
<gene>
    <name evidence="1" type="ORF">Tsubulata_003308</name>
</gene>
<feature type="non-terminal residue" evidence="1">
    <location>
        <position position="1"/>
    </location>
</feature>
<name>A0A9Q0F9G2_9ROSI</name>
<evidence type="ECO:0000313" key="2">
    <source>
        <dbReference type="Proteomes" id="UP001141552"/>
    </source>
</evidence>